<dbReference type="PANTHER" id="PTHR31009">
    <property type="entry name" value="S-ADENOSYL-L-METHIONINE:CARBOXYL METHYLTRANSFERASE FAMILY PROTEIN"/>
    <property type="match status" value="1"/>
</dbReference>
<proteinExistence type="evidence at transcript level"/>
<accession>B8LNJ2</accession>
<dbReference type="Gene3D" id="3.40.50.150">
    <property type="entry name" value="Vaccinia Virus protein VP39"/>
    <property type="match status" value="2"/>
</dbReference>
<dbReference type="OMA" id="QWELLEI"/>
<dbReference type="SUPFAM" id="SSF53335">
    <property type="entry name" value="S-adenosyl-L-methionine-dependent methyltransferases"/>
    <property type="match status" value="1"/>
</dbReference>
<sequence length="355" mass="39952">MGIDMEMERVFRMNAGLGDSSYAQNSILLQRRGLEIVEPVLEEAILSMKMMSEFNTFCIADLGCSSGPNALFTAENITKTLKAKYMSAGIPVPQCQNEEGVAGRSYFAAGVPGSFYGRLFPDKALHFVHSSFGLHWLSQVPAEILEKNSVTWNKGKIFCGGESQAVGEAYFRQFQKDFNTFLRARADEMVGGGRMLLLLLGRTPHDPIDQGYIALQWELLEISLNDLVKQGLIEEEKVDSFNIPMYCPCPGEVSNEIAREGSFEIQRLELLRRSENFPREEMEAITGSASAKDAYGQKLAKQLRAVMESLMKHHFGEEIMDALFERYGEILGRRLSERIEYGKRGGYLVLVLQRR</sequence>
<evidence type="ECO:0000313" key="1">
    <source>
        <dbReference type="EMBL" id="ABR17222.1"/>
    </source>
</evidence>
<dbReference type="EMBL" id="EF677398">
    <property type="protein sequence ID" value="ABR17222.1"/>
    <property type="molecule type" value="mRNA"/>
</dbReference>
<dbReference type="InterPro" id="IPR029063">
    <property type="entry name" value="SAM-dependent_MTases_sf"/>
</dbReference>
<protein>
    <submittedName>
        <fullName evidence="1">Uncharacterized protein</fullName>
    </submittedName>
</protein>
<name>B8LNJ2_PICSI</name>
<dbReference type="Pfam" id="PF03492">
    <property type="entry name" value="Methyltransf_7"/>
    <property type="match status" value="2"/>
</dbReference>
<organism evidence="1">
    <name type="scientific">Picea sitchensis</name>
    <name type="common">Sitka spruce</name>
    <name type="synonym">Pinus sitchensis</name>
    <dbReference type="NCBI Taxonomy" id="3332"/>
    <lineage>
        <taxon>Eukaryota</taxon>
        <taxon>Viridiplantae</taxon>
        <taxon>Streptophyta</taxon>
        <taxon>Embryophyta</taxon>
        <taxon>Tracheophyta</taxon>
        <taxon>Spermatophyta</taxon>
        <taxon>Pinopsida</taxon>
        <taxon>Pinidae</taxon>
        <taxon>Conifers I</taxon>
        <taxon>Pinales</taxon>
        <taxon>Pinaceae</taxon>
        <taxon>Picea</taxon>
    </lineage>
</organism>
<dbReference type="InterPro" id="IPR005299">
    <property type="entry name" value="MeTrfase_7"/>
</dbReference>
<dbReference type="AlphaFoldDB" id="B8LNJ2"/>
<reference evidence="1" key="1">
    <citation type="submission" date="2007-06" db="EMBL/GenBank/DDBJ databases">
        <title>Full length cDNA sequences from Sitka Spruce (Picea sitchensis).</title>
        <authorList>
            <person name="Ralph S.G."/>
            <person name="Chun H.E."/>
            <person name="Liao N."/>
            <person name="Ali J."/>
            <person name="Reid K."/>
            <person name="Kolosova N."/>
            <person name="Cooper N."/>
            <person name="Cullis C."/>
            <person name="Jancsik S."/>
            <person name="Moore R."/>
            <person name="Mayo M."/>
            <person name="Wagner S."/>
            <person name="Holt R.A."/>
            <person name="Jones S.J.M."/>
            <person name="Marra M.A."/>
            <person name="Ritland C.E."/>
            <person name="Ritland K."/>
            <person name="Bohlmann J."/>
        </authorList>
    </citation>
    <scope>NUCLEOTIDE SEQUENCE</scope>
    <source>
        <tissue evidence="1">Green portion of the leader tissue</tissue>
    </source>
</reference>
<dbReference type="GO" id="GO:0008168">
    <property type="term" value="F:methyltransferase activity"/>
    <property type="evidence" value="ECO:0007669"/>
    <property type="project" value="InterPro"/>
</dbReference>